<gene>
    <name evidence="1" type="ORF">SAMN02745133_00754</name>
</gene>
<dbReference type="Proteomes" id="UP000184148">
    <property type="component" value="Unassembled WGS sequence"/>
</dbReference>
<sequence>MQNRDFANFFCDFQVYRLRPGNILKLIRTSLDLTTREFAKKTKLSQTDVVLCETGQRPFPEKKLFMFLDELEKLYQYDFFSTLVINRKDNLSPVIKKKISLRESFTESMLRENFIKSIINICDQGFMFGFGRDLLRKLIFNLFIEKSYSYGYNNEIIFSPKVLSLITYFQGYVDIVKAINLDYIESNILNKDKDIIEAIILQSKHTFKEDCWLIDICMLLFKSLSINLEDRFIEAHLYQDITPPKKITVCLETGLLFTDKILNNIYHL</sequence>
<dbReference type="RefSeq" id="WP_073235928.1">
    <property type="nucleotide sequence ID" value="NZ_FQUY01000003.1"/>
</dbReference>
<dbReference type="AlphaFoldDB" id="A0A1M4UT14"/>
<dbReference type="SUPFAM" id="SSF47413">
    <property type="entry name" value="lambda repressor-like DNA-binding domains"/>
    <property type="match status" value="1"/>
</dbReference>
<dbReference type="InterPro" id="IPR010982">
    <property type="entry name" value="Lambda_DNA-bd_dom_sf"/>
</dbReference>
<dbReference type="STRING" id="1121429.SAMN02745133_00754"/>
<protein>
    <submittedName>
        <fullName evidence="1">Uncharacterized protein</fullName>
    </submittedName>
</protein>
<dbReference type="GO" id="GO:0003677">
    <property type="term" value="F:DNA binding"/>
    <property type="evidence" value="ECO:0007669"/>
    <property type="project" value="InterPro"/>
</dbReference>
<accession>A0A1M4UT14</accession>
<proteinExistence type="predicted"/>
<reference evidence="2" key="1">
    <citation type="submission" date="2016-11" db="EMBL/GenBank/DDBJ databases">
        <authorList>
            <person name="Varghese N."/>
            <person name="Submissions S."/>
        </authorList>
    </citation>
    <scope>NUCLEOTIDE SEQUENCE [LARGE SCALE GENOMIC DNA]</scope>
    <source>
        <strain evidence="2">DSM 12395</strain>
    </source>
</reference>
<dbReference type="EMBL" id="FQUY01000003">
    <property type="protein sequence ID" value="SHE59866.1"/>
    <property type="molecule type" value="Genomic_DNA"/>
</dbReference>
<evidence type="ECO:0000313" key="2">
    <source>
        <dbReference type="Proteomes" id="UP000184148"/>
    </source>
</evidence>
<organism evidence="1 2">
    <name type="scientific">Desulforamulus putei DSM 12395</name>
    <dbReference type="NCBI Taxonomy" id="1121429"/>
    <lineage>
        <taxon>Bacteria</taxon>
        <taxon>Bacillati</taxon>
        <taxon>Bacillota</taxon>
        <taxon>Clostridia</taxon>
        <taxon>Eubacteriales</taxon>
        <taxon>Peptococcaceae</taxon>
        <taxon>Desulforamulus</taxon>
    </lineage>
</organism>
<evidence type="ECO:0000313" key="1">
    <source>
        <dbReference type="EMBL" id="SHE59866.1"/>
    </source>
</evidence>
<keyword evidence="2" id="KW-1185">Reference proteome</keyword>
<name>A0A1M4UT14_9FIRM</name>